<comment type="caution">
    <text evidence="2">The sequence shown here is derived from an EMBL/GenBank/DDBJ whole genome shotgun (WGS) entry which is preliminary data.</text>
</comment>
<protein>
    <recommendedName>
        <fullName evidence="4">Imelysin-like domain-containing protein</fullName>
    </recommendedName>
</protein>
<reference evidence="2 3" key="1">
    <citation type="submission" date="2022-09" db="EMBL/GenBank/DDBJ databases">
        <title>New species of Phenylobacterium.</title>
        <authorList>
            <person name="Mieszkin S."/>
        </authorList>
    </citation>
    <scope>NUCLEOTIDE SEQUENCE [LARGE SCALE GENOMIC DNA]</scope>
    <source>
        <strain evidence="2 3">HK31-G</strain>
    </source>
</reference>
<evidence type="ECO:0008006" key="4">
    <source>
        <dbReference type="Google" id="ProtNLM"/>
    </source>
</evidence>
<evidence type="ECO:0000256" key="1">
    <source>
        <dbReference type="SAM" id="SignalP"/>
    </source>
</evidence>
<feature type="chain" id="PRO_5046244557" description="Imelysin-like domain-containing protein" evidence="1">
    <location>
        <begin position="24"/>
        <end position="404"/>
    </location>
</feature>
<dbReference type="RefSeq" id="WP_377368085.1">
    <property type="nucleotide sequence ID" value="NZ_JAOTJD010000006.1"/>
</dbReference>
<keyword evidence="1" id="KW-0732">Signal</keyword>
<name>A0ABW6CJP4_9CAUL</name>
<evidence type="ECO:0000313" key="3">
    <source>
        <dbReference type="Proteomes" id="UP001598130"/>
    </source>
</evidence>
<feature type="signal peptide" evidence="1">
    <location>
        <begin position="1"/>
        <end position="23"/>
    </location>
</feature>
<proteinExistence type="predicted"/>
<evidence type="ECO:0000313" key="2">
    <source>
        <dbReference type="EMBL" id="MFD3263288.1"/>
    </source>
</evidence>
<keyword evidence="3" id="KW-1185">Reference proteome</keyword>
<dbReference type="Proteomes" id="UP001598130">
    <property type="component" value="Unassembled WGS sequence"/>
</dbReference>
<gene>
    <name evidence="2" type="ORF">OCL97_04815</name>
</gene>
<dbReference type="EMBL" id="JAOTJD010000006">
    <property type="protein sequence ID" value="MFD3263288.1"/>
    <property type="molecule type" value="Genomic_DNA"/>
</dbReference>
<organism evidence="2 3">
    <name type="scientific">Phenylobacterium ferrooxidans</name>
    <dbReference type="NCBI Taxonomy" id="2982689"/>
    <lineage>
        <taxon>Bacteria</taxon>
        <taxon>Pseudomonadati</taxon>
        <taxon>Pseudomonadota</taxon>
        <taxon>Alphaproteobacteria</taxon>
        <taxon>Caulobacterales</taxon>
        <taxon>Caulobacteraceae</taxon>
        <taxon>Phenylobacterium</taxon>
    </lineage>
</organism>
<accession>A0ABW6CJP4</accession>
<sequence length="404" mass="42144">MKLRRSMVTVVSGALAMAGSAVAQTMPSPSRELVRVGADTLMDRPLGKKKDQAGVQIPLLSERLDGCLSPEAPDFSCVARTTRAAARSYRRLAGVRQWETDAFTTGSAAGLTVVAIGVGHAAKDSLNAWTAVGLLPLIADDLASPGPRARLYNVAAIAMTMTVVRAESLNAALGAITPQMTGGGNQTADFRARVREACDPSTLAKLDPARIKPSLGSDARKAAERANANLDTRCDQLTAAARKLGNAASIWTFGGDQAARSLAADTAILDDTVARLDRSMRATSKETLSVVLKAPFNLASSLVGGQTAPPEYTGRNLPVFTSTYSFNLGRVPDAEVPGALGAALEAPPALTAWAKPVQQINSLTDEINAAIAAAVYFKAENERSVLSISPGNNPPVTLSTPSRP</sequence>